<dbReference type="STRING" id="933084.A0A067PR14"/>
<accession>A0A067PR14</accession>
<dbReference type="InterPro" id="IPR036691">
    <property type="entry name" value="Endo/exonu/phosph_ase_sf"/>
</dbReference>
<feature type="non-terminal residue" evidence="1">
    <location>
        <position position="115"/>
    </location>
</feature>
<evidence type="ECO:0008006" key="3">
    <source>
        <dbReference type="Google" id="ProtNLM"/>
    </source>
</evidence>
<dbReference type="Gene3D" id="3.60.10.10">
    <property type="entry name" value="Endonuclease/exonuclease/phosphatase"/>
    <property type="match status" value="1"/>
</dbReference>
<protein>
    <recommendedName>
        <fullName evidence="3">Endonuclease/exonuclease/phosphatase domain-containing protein</fullName>
    </recommendedName>
</protein>
<dbReference type="InParanoid" id="A0A067PR14"/>
<keyword evidence="2" id="KW-1185">Reference proteome</keyword>
<evidence type="ECO:0000313" key="2">
    <source>
        <dbReference type="Proteomes" id="UP000027265"/>
    </source>
</evidence>
<name>A0A067PR14_9AGAM</name>
<reference evidence="2" key="1">
    <citation type="journal article" date="2014" name="Proc. Natl. Acad. Sci. U.S.A.">
        <title>Extensive sampling of basidiomycete genomes demonstrates inadequacy of the white-rot/brown-rot paradigm for wood decay fungi.</title>
        <authorList>
            <person name="Riley R."/>
            <person name="Salamov A.A."/>
            <person name="Brown D.W."/>
            <person name="Nagy L.G."/>
            <person name="Floudas D."/>
            <person name="Held B.W."/>
            <person name="Levasseur A."/>
            <person name="Lombard V."/>
            <person name="Morin E."/>
            <person name="Otillar R."/>
            <person name="Lindquist E.A."/>
            <person name="Sun H."/>
            <person name="LaButti K.M."/>
            <person name="Schmutz J."/>
            <person name="Jabbour D."/>
            <person name="Luo H."/>
            <person name="Baker S.E."/>
            <person name="Pisabarro A.G."/>
            <person name="Walton J.D."/>
            <person name="Blanchette R.A."/>
            <person name="Henrissat B."/>
            <person name="Martin F."/>
            <person name="Cullen D."/>
            <person name="Hibbett D.S."/>
            <person name="Grigoriev I.V."/>
        </authorList>
    </citation>
    <scope>NUCLEOTIDE SEQUENCE [LARGE SCALE GENOMIC DNA]</scope>
    <source>
        <strain evidence="2">MUCL 33604</strain>
    </source>
</reference>
<dbReference type="EMBL" id="KL197738">
    <property type="protein sequence ID" value="KDQ52756.1"/>
    <property type="molecule type" value="Genomic_DNA"/>
</dbReference>
<dbReference type="AlphaFoldDB" id="A0A067PR14"/>
<evidence type="ECO:0000313" key="1">
    <source>
        <dbReference type="EMBL" id="KDQ52756.1"/>
    </source>
</evidence>
<dbReference type="OrthoDB" id="2840473at2759"/>
<organism evidence="1 2">
    <name type="scientific">Jaapia argillacea MUCL 33604</name>
    <dbReference type="NCBI Taxonomy" id="933084"/>
    <lineage>
        <taxon>Eukaryota</taxon>
        <taxon>Fungi</taxon>
        <taxon>Dikarya</taxon>
        <taxon>Basidiomycota</taxon>
        <taxon>Agaricomycotina</taxon>
        <taxon>Agaricomycetes</taxon>
        <taxon>Agaricomycetidae</taxon>
        <taxon>Jaapiales</taxon>
        <taxon>Jaapiaceae</taxon>
        <taxon>Jaapia</taxon>
    </lineage>
</organism>
<feature type="non-terminal residue" evidence="1">
    <location>
        <position position="1"/>
    </location>
</feature>
<gene>
    <name evidence="1" type="ORF">JAAARDRAFT_88754</name>
</gene>
<sequence length="115" mass="13307">NNLINSSIHEDWDIILIQEPYLDMFGKTRANSKWRVQYPSSHLTNNSKIRSVILVNANIDTNQYSEITVEGTNDVTALQLHSDFGRFTIYNLYIDAGYDDALHLLDKHIRTNRPN</sequence>
<dbReference type="SUPFAM" id="SSF56219">
    <property type="entry name" value="DNase I-like"/>
    <property type="match status" value="1"/>
</dbReference>
<proteinExistence type="predicted"/>
<dbReference type="HOGENOM" id="CLU_159031_1_0_1"/>
<dbReference type="Proteomes" id="UP000027265">
    <property type="component" value="Unassembled WGS sequence"/>
</dbReference>